<keyword evidence="3" id="KW-1185">Reference proteome</keyword>
<keyword evidence="1" id="KW-0812">Transmembrane</keyword>
<accession>A0A917J4J8</accession>
<name>A0A917J4J8_9BACT</name>
<dbReference type="AlphaFoldDB" id="A0A917J4J8"/>
<protein>
    <submittedName>
        <fullName evidence="2">Uncharacterized protein</fullName>
    </submittedName>
</protein>
<reference evidence="2" key="2">
    <citation type="submission" date="2020-09" db="EMBL/GenBank/DDBJ databases">
        <authorList>
            <person name="Sun Q."/>
            <person name="Zhou Y."/>
        </authorList>
    </citation>
    <scope>NUCLEOTIDE SEQUENCE</scope>
    <source>
        <strain evidence="2">CGMCC 1.15290</strain>
    </source>
</reference>
<organism evidence="2 3">
    <name type="scientific">Filimonas zeae</name>
    <dbReference type="NCBI Taxonomy" id="1737353"/>
    <lineage>
        <taxon>Bacteria</taxon>
        <taxon>Pseudomonadati</taxon>
        <taxon>Bacteroidota</taxon>
        <taxon>Chitinophagia</taxon>
        <taxon>Chitinophagales</taxon>
        <taxon>Chitinophagaceae</taxon>
        <taxon>Filimonas</taxon>
    </lineage>
</organism>
<keyword evidence="1" id="KW-1133">Transmembrane helix</keyword>
<gene>
    <name evidence="2" type="ORF">GCM10011379_57140</name>
</gene>
<sequence length="200" mass="22216">MQVTKALIEKYHDGHCTPEEAAAVESWLDNDIADAPAGAFTNATARDAMKQQIWQQVRPVAPFYKRYLPHIAAAAAVLLFVVFRFLVAASDTPATTASNSSNPGFTIQLGKESKASFQQDTLNFHGTIKIVSTKNQDLLFHTTCKDGTTRTKAIHISEGESYIALHYKDKESSEMLVINENMLFELPPVIKNQLSEQFKI</sequence>
<reference evidence="2" key="1">
    <citation type="journal article" date="2014" name="Int. J. Syst. Evol. Microbiol.">
        <title>Complete genome sequence of Corynebacterium casei LMG S-19264T (=DSM 44701T), isolated from a smear-ripened cheese.</title>
        <authorList>
            <consortium name="US DOE Joint Genome Institute (JGI-PGF)"/>
            <person name="Walter F."/>
            <person name="Albersmeier A."/>
            <person name="Kalinowski J."/>
            <person name="Ruckert C."/>
        </authorList>
    </citation>
    <scope>NUCLEOTIDE SEQUENCE</scope>
    <source>
        <strain evidence="2">CGMCC 1.15290</strain>
    </source>
</reference>
<evidence type="ECO:0000313" key="2">
    <source>
        <dbReference type="EMBL" id="GGH82765.1"/>
    </source>
</evidence>
<evidence type="ECO:0000256" key="1">
    <source>
        <dbReference type="SAM" id="Phobius"/>
    </source>
</evidence>
<dbReference type="RefSeq" id="WP_188959157.1">
    <property type="nucleotide sequence ID" value="NZ_BMIB01000008.1"/>
</dbReference>
<evidence type="ECO:0000313" key="3">
    <source>
        <dbReference type="Proteomes" id="UP000627292"/>
    </source>
</evidence>
<dbReference type="EMBL" id="BMIB01000008">
    <property type="protein sequence ID" value="GGH82765.1"/>
    <property type="molecule type" value="Genomic_DNA"/>
</dbReference>
<comment type="caution">
    <text evidence="2">The sequence shown here is derived from an EMBL/GenBank/DDBJ whole genome shotgun (WGS) entry which is preliminary data.</text>
</comment>
<proteinExistence type="predicted"/>
<keyword evidence="1" id="KW-0472">Membrane</keyword>
<dbReference type="Proteomes" id="UP000627292">
    <property type="component" value="Unassembled WGS sequence"/>
</dbReference>
<feature type="transmembrane region" description="Helical" evidence="1">
    <location>
        <begin position="67"/>
        <end position="87"/>
    </location>
</feature>